<evidence type="ECO:0000313" key="2">
    <source>
        <dbReference type="EMBL" id="ABB73832.1"/>
    </source>
</evidence>
<dbReference type="EMBL" id="CP000103">
    <property type="protein sequence ID" value="ABB73832.1"/>
    <property type="molecule type" value="Genomic_DNA"/>
</dbReference>
<reference evidence="4" key="2">
    <citation type="submission" date="2005-08" db="EMBL/GenBank/DDBJ databases">
        <title>Complete sequence of chromosome 1 of Nitrosospira multiformis ATCC 25196.</title>
        <authorList>
            <person name="Copeland A."/>
            <person name="Lucas S."/>
            <person name="Lapidus A."/>
            <person name="Barry K."/>
            <person name="Detter J.C."/>
            <person name="Glavina T."/>
            <person name="Hammon N."/>
            <person name="Israni S."/>
            <person name="Pitluck S."/>
            <person name="Chain P."/>
            <person name="Malfatti S."/>
            <person name="Shin M."/>
            <person name="Vergez L."/>
            <person name="Schmutz J."/>
            <person name="Larimer F."/>
            <person name="Land M."/>
            <person name="Hauser L."/>
            <person name="Kyrpides N."/>
            <person name="Lykidis A."/>
            <person name="Richardson P."/>
        </authorList>
    </citation>
    <scope>NUCLEOTIDE SEQUENCE [LARGE SCALE GENOMIC DNA]</scope>
    <source>
        <strain evidence="4">ATCC 25196 / NCIMB 11849 / C 71</strain>
    </source>
</reference>
<evidence type="ECO:0000313" key="4">
    <source>
        <dbReference type="Proteomes" id="UP000002718"/>
    </source>
</evidence>
<dbReference type="Proteomes" id="UP000002718">
    <property type="component" value="Chromosome"/>
</dbReference>
<keyword evidence="1" id="KW-0732">Signal</keyword>
<evidence type="ECO:0008006" key="6">
    <source>
        <dbReference type="Google" id="ProtNLM"/>
    </source>
</evidence>
<reference evidence="2 4" key="3">
    <citation type="journal article" date="2008" name="Appl. Environ. Microbiol.">
        <title>Complete genome sequence of Nitrosospira multiformis, an ammonia-oxidizing bacterium from the soil environment.</title>
        <authorList>
            <person name="Norton J.M."/>
            <person name="Klotz M.G."/>
            <person name="Stein L.Y."/>
            <person name="Arp D.J."/>
            <person name="Bottomley P.J."/>
            <person name="Chain P.S."/>
            <person name="Hauser L.J."/>
            <person name="Land M.L."/>
            <person name="Larimer F.W."/>
            <person name="Shin M.W."/>
            <person name="Starkenburg S.R."/>
        </authorList>
    </citation>
    <scope>NUCLEOTIDE SEQUENCE [LARGE SCALE GENOMIC DNA]</scope>
    <source>
        <strain evidence="2">ATCC 25196</strain>
        <strain evidence="4">ATCC 25196 / NCIMB 11849 / C 71</strain>
    </source>
</reference>
<feature type="chain" id="PRO_5014308966" description="DUF3617 domain-containing protein" evidence="1">
    <location>
        <begin position="19"/>
        <end position="172"/>
    </location>
</feature>
<evidence type="ECO:0000256" key="1">
    <source>
        <dbReference type="SAM" id="SignalP"/>
    </source>
</evidence>
<sequence length="172" mass="18927">MRKILPSLLLFVVSVGHATDASVRPGLWEITTTSMLLALVPRIPPEQMQQLTKLAKQYGLDLPRIENGAATSRICITRKMADQEIPSYLHVHEAGCSIQNAIRTGNDYKMDLVCTNPQLQGKGRAEGSFTTPESFSGWTVFTGTMQNTPVNEHADTTGRWISANCGKIKSPR</sequence>
<dbReference type="KEGG" id="nmu:Nmul_A0524"/>
<reference evidence="2" key="1">
    <citation type="submission" date="2005-08" db="EMBL/GenBank/DDBJ databases">
        <title>Complete sequence of Chromosome 1 of Nitrosospira multiformis ATCC 25196.</title>
        <authorList>
            <consortium name="US DOE Joint Genome Institute"/>
            <person name="Copeland A."/>
            <person name="Lucas S."/>
            <person name="Lapidus A."/>
            <person name="Barry K."/>
            <person name="Detter J.C."/>
            <person name="Glavina T."/>
            <person name="Hammon N."/>
            <person name="Israni S."/>
            <person name="Pitluck S."/>
            <person name="Chain P."/>
            <person name="Malfatti S."/>
            <person name="Shin M."/>
            <person name="Vergez L."/>
            <person name="Schmutz J."/>
            <person name="Larimer F."/>
            <person name="Land M."/>
            <person name="Hauser L."/>
            <person name="Kyrpides N."/>
            <person name="Lykidis A."/>
            <person name="Richardson P."/>
        </authorList>
    </citation>
    <scope>NUCLEOTIDE SEQUENCE</scope>
    <source>
        <strain evidence="2">ATCC 25196</strain>
    </source>
</reference>
<dbReference type="OrthoDB" id="8536404at2"/>
<evidence type="ECO:0000313" key="5">
    <source>
        <dbReference type="Proteomes" id="UP000236751"/>
    </source>
</evidence>
<feature type="signal peptide" evidence="1">
    <location>
        <begin position="1"/>
        <end position="18"/>
    </location>
</feature>
<dbReference type="RefSeq" id="WP_011379886.1">
    <property type="nucleotide sequence ID" value="NC_007614.1"/>
</dbReference>
<proteinExistence type="predicted"/>
<gene>
    <name evidence="2" type="ordered locus">Nmul_A0524</name>
    <name evidence="3" type="ORF">SAMN05216403_101262</name>
</gene>
<dbReference type="AlphaFoldDB" id="Q2YBN9"/>
<evidence type="ECO:0000313" key="3">
    <source>
        <dbReference type="EMBL" id="SEF42964.1"/>
    </source>
</evidence>
<dbReference type="EMBL" id="FNVK01000001">
    <property type="protein sequence ID" value="SEF42964.1"/>
    <property type="molecule type" value="Genomic_DNA"/>
</dbReference>
<dbReference type="InterPro" id="IPR022061">
    <property type="entry name" value="DUF3617"/>
</dbReference>
<dbReference type="HOGENOM" id="CLU_1546024_0_0_4"/>
<name>Q2YBN9_NITMU</name>
<dbReference type="eggNOG" id="ENOG5032CTX">
    <property type="taxonomic scope" value="Bacteria"/>
</dbReference>
<dbReference type="Pfam" id="PF12276">
    <property type="entry name" value="DUF3617"/>
    <property type="match status" value="1"/>
</dbReference>
<reference evidence="3 5" key="4">
    <citation type="submission" date="2016-10" db="EMBL/GenBank/DDBJ databases">
        <authorList>
            <person name="de Groot N.N."/>
        </authorList>
    </citation>
    <scope>NUCLEOTIDE SEQUENCE [LARGE SCALE GENOMIC DNA]</scope>
    <source>
        <strain evidence="3 5">Nl13</strain>
    </source>
</reference>
<organism evidence="2 4">
    <name type="scientific">Nitrosospira multiformis (strain ATCC 25196 / NCIMB 11849 / C 71)</name>
    <dbReference type="NCBI Taxonomy" id="323848"/>
    <lineage>
        <taxon>Bacteria</taxon>
        <taxon>Pseudomonadati</taxon>
        <taxon>Pseudomonadota</taxon>
        <taxon>Betaproteobacteria</taxon>
        <taxon>Nitrosomonadales</taxon>
        <taxon>Nitrosomonadaceae</taxon>
        <taxon>Nitrosospira</taxon>
    </lineage>
</organism>
<dbReference type="Proteomes" id="UP000236751">
    <property type="component" value="Unassembled WGS sequence"/>
</dbReference>
<keyword evidence="4" id="KW-1185">Reference proteome</keyword>
<accession>Q2YBN9</accession>
<protein>
    <recommendedName>
        <fullName evidence="6">DUF3617 domain-containing protein</fullName>
    </recommendedName>
</protein>